<dbReference type="RefSeq" id="WP_010884267.1">
    <property type="nucleotide sequence ID" value="NZ_DUJN01000007.1"/>
</dbReference>
<dbReference type="OMA" id="HANGKDN"/>
<accession>A0A832TAJ1</accession>
<dbReference type="SMR" id="A0A832TAJ1"/>
<proteinExistence type="predicted"/>
<dbReference type="EMBL" id="DUJN01000007">
    <property type="protein sequence ID" value="HII61498.1"/>
    <property type="molecule type" value="Genomic_DNA"/>
</dbReference>
<protein>
    <submittedName>
        <fullName evidence="1">DUF3226 domain-containing protein</fullName>
    </submittedName>
</protein>
<dbReference type="GeneID" id="1444049"/>
<evidence type="ECO:0000313" key="2">
    <source>
        <dbReference type="Proteomes" id="UP000617544"/>
    </source>
</evidence>
<sequence>MRIKLIIVEGKTDESFFKVLLEKLYGFREAKKLTPEFPIGKWGFRIGEHPLVLEKDNIALVIIHAEGKQRIPKVLKSVLDSVKLGLLNVEEVYVVRDVDEGNDVFEWVLSFLREREVRVDNGAIVTEGVKIYPYGMGNLTLNEPFVKEKKELELSLAYLAKLDGILEKYRGSMRALSQDKGDKLTPKDVMHILSIANDYTGDCLSGLYEKYIGIMIHRNRELLIRFLSEVNLLPLLERMVG</sequence>
<reference evidence="1" key="1">
    <citation type="journal article" date="2020" name="bioRxiv">
        <title>A rank-normalized archaeal taxonomy based on genome phylogeny resolves widespread incomplete and uneven classifications.</title>
        <authorList>
            <person name="Rinke C."/>
            <person name="Chuvochina M."/>
            <person name="Mussig A.J."/>
            <person name="Chaumeil P.-A."/>
            <person name="Waite D.W."/>
            <person name="Whitman W.B."/>
            <person name="Parks D.H."/>
            <person name="Hugenholtz P."/>
        </authorList>
    </citation>
    <scope>NUCLEOTIDE SEQUENCE</scope>
    <source>
        <strain evidence="1">UBA8834</strain>
    </source>
</reference>
<dbReference type="AlphaFoldDB" id="A0A832TAJ1"/>
<comment type="caution">
    <text evidence="1">The sequence shown here is derived from an EMBL/GenBank/DDBJ whole genome shotgun (WGS) entry which is preliminary data.</text>
</comment>
<dbReference type="Gene3D" id="1.10.3490.10">
    <property type="entry name" value="PH0156-like"/>
    <property type="match status" value="1"/>
</dbReference>
<gene>
    <name evidence="1" type="ORF">HA331_07120</name>
</gene>
<dbReference type="InterPro" id="IPR024508">
    <property type="entry name" value="DUF3226"/>
</dbReference>
<dbReference type="SUPFAM" id="SSF160945">
    <property type="entry name" value="PH0156-like"/>
    <property type="match status" value="1"/>
</dbReference>
<evidence type="ECO:0000313" key="1">
    <source>
        <dbReference type="EMBL" id="HII61498.1"/>
    </source>
</evidence>
<dbReference type="Gene3D" id="3.40.50.10620">
    <property type="entry name" value="PH0156-like domains"/>
    <property type="match status" value="1"/>
</dbReference>
<organism evidence="1 2">
    <name type="scientific">Pyrococcus horikoshii</name>
    <dbReference type="NCBI Taxonomy" id="53953"/>
    <lineage>
        <taxon>Archaea</taxon>
        <taxon>Methanobacteriati</taxon>
        <taxon>Methanobacteriota</taxon>
        <taxon>Thermococci</taxon>
        <taxon>Thermococcales</taxon>
        <taxon>Thermococcaceae</taxon>
        <taxon>Pyrococcus</taxon>
    </lineage>
</organism>
<dbReference type="Proteomes" id="UP000617544">
    <property type="component" value="Unassembled WGS sequence"/>
</dbReference>
<dbReference type="Pfam" id="PF11536">
    <property type="entry name" value="DUF3226"/>
    <property type="match status" value="1"/>
</dbReference>
<name>A0A832TAJ1_PYRHR</name>